<dbReference type="EMBL" id="GBRH01187196">
    <property type="protein sequence ID" value="JAE10700.1"/>
    <property type="molecule type" value="Transcribed_RNA"/>
</dbReference>
<sequence length="48" mass="5417">MPTPVTSIIAFQCSKIHRDQLNQVLYQGCWALMSLLEGLGNHVAWFAK</sequence>
<proteinExistence type="predicted"/>
<organism evidence="1">
    <name type="scientific">Arundo donax</name>
    <name type="common">Giant reed</name>
    <name type="synonym">Donax arundinaceus</name>
    <dbReference type="NCBI Taxonomy" id="35708"/>
    <lineage>
        <taxon>Eukaryota</taxon>
        <taxon>Viridiplantae</taxon>
        <taxon>Streptophyta</taxon>
        <taxon>Embryophyta</taxon>
        <taxon>Tracheophyta</taxon>
        <taxon>Spermatophyta</taxon>
        <taxon>Magnoliopsida</taxon>
        <taxon>Liliopsida</taxon>
        <taxon>Poales</taxon>
        <taxon>Poaceae</taxon>
        <taxon>PACMAD clade</taxon>
        <taxon>Arundinoideae</taxon>
        <taxon>Arundineae</taxon>
        <taxon>Arundo</taxon>
    </lineage>
</organism>
<evidence type="ECO:0000313" key="1">
    <source>
        <dbReference type="EMBL" id="JAE10700.1"/>
    </source>
</evidence>
<dbReference type="AlphaFoldDB" id="A0A0A9FCG4"/>
<protein>
    <submittedName>
        <fullName evidence="1">Uncharacterized protein</fullName>
    </submittedName>
</protein>
<accession>A0A0A9FCG4</accession>
<reference evidence="1" key="1">
    <citation type="submission" date="2014-09" db="EMBL/GenBank/DDBJ databases">
        <authorList>
            <person name="Magalhaes I.L.F."/>
            <person name="Oliveira U."/>
            <person name="Santos F.R."/>
            <person name="Vidigal T.H.D.A."/>
            <person name="Brescovit A.D."/>
            <person name="Santos A.J."/>
        </authorList>
    </citation>
    <scope>NUCLEOTIDE SEQUENCE</scope>
    <source>
        <tissue evidence="1">Shoot tissue taken approximately 20 cm above the soil surface</tissue>
    </source>
</reference>
<reference evidence="1" key="2">
    <citation type="journal article" date="2015" name="Data Brief">
        <title>Shoot transcriptome of the giant reed, Arundo donax.</title>
        <authorList>
            <person name="Barrero R.A."/>
            <person name="Guerrero F.D."/>
            <person name="Moolhuijzen P."/>
            <person name="Goolsby J.A."/>
            <person name="Tidwell J."/>
            <person name="Bellgard S.E."/>
            <person name="Bellgard M.I."/>
        </authorList>
    </citation>
    <scope>NUCLEOTIDE SEQUENCE</scope>
    <source>
        <tissue evidence="1">Shoot tissue taken approximately 20 cm above the soil surface</tissue>
    </source>
</reference>
<name>A0A0A9FCG4_ARUDO</name>